<reference evidence="2" key="1">
    <citation type="journal article" date="2019" name="bioRxiv">
        <title>The Genome of the Zebra Mussel, Dreissena polymorpha: A Resource for Invasive Species Research.</title>
        <authorList>
            <person name="McCartney M.A."/>
            <person name="Auch B."/>
            <person name="Kono T."/>
            <person name="Mallez S."/>
            <person name="Zhang Y."/>
            <person name="Obille A."/>
            <person name="Becker A."/>
            <person name="Abrahante J.E."/>
            <person name="Garbe J."/>
            <person name="Badalamenti J.P."/>
            <person name="Herman A."/>
            <person name="Mangelson H."/>
            <person name="Liachko I."/>
            <person name="Sullivan S."/>
            <person name="Sone E.D."/>
            <person name="Koren S."/>
            <person name="Silverstein K.A.T."/>
            <person name="Beckman K.B."/>
            <person name="Gohl D.M."/>
        </authorList>
    </citation>
    <scope>NUCLEOTIDE SEQUENCE</scope>
    <source>
        <strain evidence="2">Duluth1</strain>
        <tissue evidence="2">Whole animal</tissue>
    </source>
</reference>
<gene>
    <name evidence="2" type="ORF">DPMN_134114</name>
</gene>
<evidence type="ECO:0000256" key="1">
    <source>
        <dbReference type="SAM" id="MobiDB-lite"/>
    </source>
</evidence>
<dbReference type="EMBL" id="JAIWYP010000006">
    <property type="protein sequence ID" value="KAH3805805.1"/>
    <property type="molecule type" value="Genomic_DNA"/>
</dbReference>
<evidence type="ECO:0000313" key="2">
    <source>
        <dbReference type="EMBL" id="KAH3805805.1"/>
    </source>
</evidence>
<proteinExistence type="predicted"/>
<evidence type="ECO:0000313" key="3">
    <source>
        <dbReference type="Proteomes" id="UP000828390"/>
    </source>
</evidence>
<reference evidence="2" key="2">
    <citation type="submission" date="2020-11" db="EMBL/GenBank/DDBJ databases">
        <authorList>
            <person name="McCartney M.A."/>
            <person name="Auch B."/>
            <person name="Kono T."/>
            <person name="Mallez S."/>
            <person name="Becker A."/>
            <person name="Gohl D.M."/>
            <person name="Silverstein K.A.T."/>
            <person name="Koren S."/>
            <person name="Bechman K.B."/>
            <person name="Herman A."/>
            <person name="Abrahante J.E."/>
            <person name="Garbe J."/>
        </authorList>
    </citation>
    <scope>NUCLEOTIDE SEQUENCE</scope>
    <source>
        <strain evidence="2">Duluth1</strain>
        <tissue evidence="2">Whole animal</tissue>
    </source>
</reference>
<dbReference type="Proteomes" id="UP000828390">
    <property type="component" value="Unassembled WGS sequence"/>
</dbReference>
<feature type="compositionally biased region" description="Basic and acidic residues" evidence="1">
    <location>
        <begin position="195"/>
        <end position="214"/>
    </location>
</feature>
<protein>
    <submittedName>
        <fullName evidence="2">Uncharacterized protein</fullName>
    </submittedName>
</protein>
<keyword evidence="3" id="KW-1185">Reference proteome</keyword>
<accession>A0A9D4JBM5</accession>
<comment type="caution">
    <text evidence="2">The sequence shown here is derived from an EMBL/GenBank/DDBJ whole genome shotgun (WGS) entry which is preliminary data.</text>
</comment>
<feature type="region of interest" description="Disordered" evidence="1">
    <location>
        <begin position="194"/>
        <end position="214"/>
    </location>
</feature>
<sequence>MDLNQVRATETTLLINRYDNIKNRFNATSTEEIIALQDNISALIPMIVASANAVTNLTNDIEENINKDRIQLLQLRRNLKNGFDDPQELWSAMQPFEMLRDNIQDSLNEATRGLPIINRNSYTVDNDLYTFANMLDRLEQELGLTEKSDYVLQHSSPLKRLMKRLLETYESLNIDANTSMQNLNNIQEKVNTALEKSETDETLPKSELKDSEKQHDALNRDLNINIKKLFEVKRAITHIAPELLEVSKYLQDNYSFADVVNTFEWINKTLHNANISLHDIEHTLLHIQQTATHVDKIPSIFLEEILKLEDIKNCSSATNNSIINIDNRISDLNDAIVNTNESLQILNDSMSTLLTKFVNVSNSTLHSKLYQLKDELLNLVKDADLIYIKQEGVLYWTKEIKSEFGYLADVVANKSSTIYDLQTRVKIASHVEKDLNDDIPKLQTQIANISNETHSLHHQLQKLVNITRDLIANFSKQEKIEYYELHFSKLDTRGVVSSLNQLINMTDGLQQSLVVANDSLNALTEQLEKHLNLHIDTSLIESGLSMSSIILKENSKQITDLLNEHIYLERFSLAPDGTYVSDNETIADMKLRYSTLKSWIENASSAIEIMWNSSHRTNHLIKENMQTIHLLTMQANLRKELENKLVYVQNQFRSVGNLTNITSHSQATAREYIDEFNSTLGIILETYRDLKLKTFNKEMKENLDIINEYNNTLIDILTDMTSIKLNITNIGENIFEIDDIFTEIITTLDNLTRINKNEKQKINILSNNIKFIEMHVEVNTNKTLSLLENLETYKKRVHDLNERFRRQQIYEYIKENFPQVLNAYENLNESMYLLKMNLSPLDIDFQQLFSVMDIVQKKADVYSTLNLDIDTINSYANEHQSNFKKTVKRVDDLMKNVHEMEEKLSNSTYMNETIGDVKTRFSAYETTIKTIAEDIAYVNKSLKPIQIFVNATHQDMSEINTLIDRYVYLNDTFDILKNNIKQIKAQDDNSTSMLMNLSIGNALLRDAVEQLGSNFSHINDSSLQERLQNVEDTVIKSLFSIVNTTNDYTKQHKLFEEINTAVSILEELFGKVINDKHSFQNIVIKTDEYIQNASKLLDTFREYVANILENKVNQHIDDLAFITNEKNILMYELLEQEKIEYVKRHRPLIGKRISETMQNVIETSLLLEQTTSFSEDTNMYMLEVESAMNGTGNIRIPLSDNNDLYTRNSEYLAQAEESLQLIKETIQLSNVSEVVVRTNWTSFKMNQIEEHVQNVTNNLTLASTSIAAMNSSLSDISNNINNASNYLLRLEELIIGFKTHLNTSKQTEKNLIQLKTKLNYTDDLLTKVFDKLKRNKQIFSNLTTRFSGVTNKEIEQYKTEINDIIEDIVSVRIPRDNSLFTNRVLKKYNIVSNQFDDVKYILNNTYSSMDELQIAMQTVDDQLMNVTLETERMFESENFYNNDSTILLGQLKQSGRFASTFGSTMQYPKET</sequence>
<organism evidence="2 3">
    <name type="scientific">Dreissena polymorpha</name>
    <name type="common">Zebra mussel</name>
    <name type="synonym">Mytilus polymorpha</name>
    <dbReference type="NCBI Taxonomy" id="45954"/>
    <lineage>
        <taxon>Eukaryota</taxon>
        <taxon>Metazoa</taxon>
        <taxon>Spiralia</taxon>
        <taxon>Lophotrochozoa</taxon>
        <taxon>Mollusca</taxon>
        <taxon>Bivalvia</taxon>
        <taxon>Autobranchia</taxon>
        <taxon>Heteroconchia</taxon>
        <taxon>Euheterodonta</taxon>
        <taxon>Imparidentia</taxon>
        <taxon>Neoheterodontei</taxon>
        <taxon>Myida</taxon>
        <taxon>Dreissenoidea</taxon>
        <taxon>Dreissenidae</taxon>
        <taxon>Dreissena</taxon>
    </lineage>
</organism>
<name>A0A9D4JBM5_DREPO</name>